<proteinExistence type="predicted"/>
<sequence>MSRSYSMRVVDRLSVILVESERGFDTRQSSPGTLINLPSALFSFLFPPFLTPPPAPPSSRLPSPAIVASGELTQVAPLSGSAVMDASPSNSSAKAELIGTYLETLTYGVYLVVFYKCLTVLGAKYVDGRPTCILLCTALSIFALVTVHLIMDILRAVEAYTTHMDVPYAPIYYYAVVRRDLDLIKSGCYIATTIIADGIITYRTHIVWARNFKLTLIPFLLVLADIGTGTYALWLLNETKPGDNALLSEVTIRVRYFYAVTLALNLLCSGLISFKIWRVQREVDRYFPSAMRPNGSRVILTIIESVTSIVGTPAVLGMLDVVRTLGSIRGTPTHPVTIKIAPCIGIVFSMVIVCVTVDRTRWDSLKITTHLNFVSSLNMSTTSADRQAGVNSSVVGPNEDKVPVKVEHHVQGATMFTYSGTESLRAGNGSTASLPDLFV</sequence>
<evidence type="ECO:0000313" key="1">
    <source>
        <dbReference type="EMBL" id="KAJ3529271.1"/>
    </source>
</evidence>
<dbReference type="Proteomes" id="UP001148662">
    <property type="component" value="Unassembled WGS sequence"/>
</dbReference>
<dbReference type="EMBL" id="JANHOG010001956">
    <property type="protein sequence ID" value="KAJ3529271.1"/>
    <property type="molecule type" value="Genomic_DNA"/>
</dbReference>
<comment type="caution">
    <text evidence="1">The sequence shown here is derived from an EMBL/GenBank/DDBJ whole genome shotgun (WGS) entry which is preliminary data.</text>
</comment>
<name>A0ACC1S070_9APHY</name>
<evidence type="ECO:0000313" key="2">
    <source>
        <dbReference type="Proteomes" id="UP001148662"/>
    </source>
</evidence>
<reference evidence="1" key="1">
    <citation type="submission" date="2022-07" db="EMBL/GenBank/DDBJ databases">
        <title>Genome Sequence of Phlebia brevispora.</title>
        <authorList>
            <person name="Buettner E."/>
        </authorList>
    </citation>
    <scope>NUCLEOTIDE SEQUENCE</scope>
    <source>
        <strain evidence="1">MPL23</strain>
    </source>
</reference>
<protein>
    <submittedName>
        <fullName evidence="1">Uncharacterized protein</fullName>
    </submittedName>
</protein>
<keyword evidence="2" id="KW-1185">Reference proteome</keyword>
<organism evidence="1 2">
    <name type="scientific">Phlebia brevispora</name>
    <dbReference type="NCBI Taxonomy" id="194682"/>
    <lineage>
        <taxon>Eukaryota</taxon>
        <taxon>Fungi</taxon>
        <taxon>Dikarya</taxon>
        <taxon>Basidiomycota</taxon>
        <taxon>Agaricomycotina</taxon>
        <taxon>Agaricomycetes</taxon>
        <taxon>Polyporales</taxon>
        <taxon>Meruliaceae</taxon>
        <taxon>Phlebia</taxon>
    </lineage>
</organism>
<gene>
    <name evidence="1" type="ORF">NM688_g7876</name>
</gene>
<accession>A0ACC1S070</accession>